<sequence>MSEFTDALTEAHYAFIERQPVFFVATAAEGARINLSPKGYDSFRILGPERVAYLDLGGSGNETQAHLTADGRITIMFCAFDRPPLILRIYGRGKAILPQDDGFEELSCGFPPLPGIRQIFDIAVDSVQTSCGWGVPHMTLEEERETLAKYHAQQDPQDRLAKISKRTKSIDGLPLRVQSAIPAGEWPVAERELAKP</sequence>
<name>A0A840HVV7_9SPHN</name>
<dbReference type="PANTHER" id="PTHR39336:SF1">
    <property type="entry name" value="PYRIDOXAMINE PHOSPHATE OXIDASE FAMILY PROTEIN (AFU_ORTHOLOGUE AFUA_6G11440)"/>
    <property type="match status" value="1"/>
</dbReference>
<dbReference type="InterPro" id="IPR012349">
    <property type="entry name" value="Split_barrel_FMN-bd"/>
</dbReference>
<dbReference type="Gene3D" id="2.30.110.10">
    <property type="entry name" value="Electron Transport, Fmn-binding Protein, Chain A"/>
    <property type="match status" value="1"/>
</dbReference>
<accession>A0A840HVV7</accession>
<proteinExistence type="predicted"/>
<dbReference type="Proteomes" id="UP000575068">
    <property type="component" value="Unassembled WGS sequence"/>
</dbReference>
<reference evidence="2 3" key="1">
    <citation type="submission" date="2020-08" db="EMBL/GenBank/DDBJ databases">
        <title>Genomic Encyclopedia of Type Strains, Phase IV (KMG-IV): sequencing the most valuable type-strain genomes for metagenomic binning, comparative biology and taxonomic classification.</title>
        <authorList>
            <person name="Goeker M."/>
        </authorList>
    </citation>
    <scope>NUCLEOTIDE SEQUENCE [LARGE SCALE GENOMIC DNA]</scope>
    <source>
        <strain evidence="2 3">DSM 7465</strain>
    </source>
</reference>
<comment type="caution">
    <text evidence="2">The sequence shown here is derived from an EMBL/GenBank/DDBJ whole genome shotgun (WGS) entry which is preliminary data.</text>
</comment>
<dbReference type="InterPro" id="IPR011576">
    <property type="entry name" value="Pyridox_Oxase_N"/>
</dbReference>
<dbReference type="RefSeq" id="WP_184476517.1">
    <property type="nucleotide sequence ID" value="NZ_JACHOV010000011.1"/>
</dbReference>
<gene>
    <name evidence="2" type="ORF">HNQ99_002753</name>
</gene>
<evidence type="ECO:0000313" key="3">
    <source>
        <dbReference type="Proteomes" id="UP000575068"/>
    </source>
</evidence>
<evidence type="ECO:0000259" key="1">
    <source>
        <dbReference type="Pfam" id="PF01243"/>
    </source>
</evidence>
<feature type="domain" description="Pyridoxamine 5'-phosphate oxidase N-terminal" evidence="1">
    <location>
        <begin position="8"/>
        <end position="130"/>
    </location>
</feature>
<evidence type="ECO:0000313" key="2">
    <source>
        <dbReference type="EMBL" id="MBB4642422.1"/>
    </source>
</evidence>
<dbReference type="SUPFAM" id="SSF50475">
    <property type="entry name" value="FMN-binding split barrel"/>
    <property type="match status" value="1"/>
</dbReference>
<keyword evidence="3" id="KW-1185">Reference proteome</keyword>
<dbReference type="AlphaFoldDB" id="A0A840HVV7"/>
<dbReference type="PANTHER" id="PTHR39336">
    <property type="entry name" value="PYRIDOXAMINE PHOSPHATE OXIDASE FAMILY PROTEIN (AFU_ORTHOLOGUE AFUA_6G11440)"/>
    <property type="match status" value="1"/>
</dbReference>
<organism evidence="2 3">
    <name type="scientific">Rhizorhapis suberifaciens</name>
    <name type="common">corky root of lettuce</name>
    <dbReference type="NCBI Taxonomy" id="13656"/>
    <lineage>
        <taxon>Bacteria</taxon>
        <taxon>Pseudomonadati</taxon>
        <taxon>Pseudomonadota</taxon>
        <taxon>Alphaproteobacteria</taxon>
        <taxon>Sphingomonadales</taxon>
        <taxon>Sphingomonadaceae</taxon>
        <taxon>Rhizorhapis</taxon>
    </lineage>
</organism>
<dbReference type="EMBL" id="JACHOV010000011">
    <property type="protein sequence ID" value="MBB4642422.1"/>
    <property type="molecule type" value="Genomic_DNA"/>
</dbReference>
<protein>
    <recommendedName>
        <fullName evidence="1">Pyridoxamine 5'-phosphate oxidase N-terminal domain-containing protein</fullName>
    </recommendedName>
</protein>
<dbReference type="Pfam" id="PF01243">
    <property type="entry name" value="PNPOx_N"/>
    <property type="match status" value="1"/>
</dbReference>